<dbReference type="InterPro" id="IPR036565">
    <property type="entry name" value="Mur-like_cat_sf"/>
</dbReference>
<evidence type="ECO:0000256" key="3">
    <source>
        <dbReference type="ARBA" id="ARBA00022741"/>
    </source>
</evidence>
<reference evidence="5" key="1">
    <citation type="submission" date="2018-05" db="EMBL/GenBank/DDBJ databases">
        <authorList>
            <person name="Lanie J.A."/>
            <person name="Ng W.-L."/>
            <person name="Kazmierczak K.M."/>
            <person name="Andrzejewski T.M."/>
            <person name="Davidsen T.M."/>
            <person name="Wayne K.J."/>
            <person name="Tettelin H."/>
            <person name="Glass J.I."/>
            <person name="Rusch D."/>
            <person name="Podicherti R."/>
            <person name="Tsui H.-C.T."/>
            <person name="Winkler M.E."/>
        </authorList>
    </citation>
    <scope>NUCLEOTIDE SEQUENCE</scope>
</reference>
<comment type="similarity">
    <text evidence="1">Belongs to the folylpolyglutamate synthase family.</text>
</comment>
<name>A0A381Y634_9ZZZZ</name>
<gene>
    <name evidence="5" type="ORF">METZ01_LOCUS124956</name>
</gene>
<dbReference type="AlphaFoldDB" id="A0A381Y634"/>
<dbReference type="SUPFAM" id="SSF53623">
    <property type="entry name" value="MurD-like peptide ligases, catalytic domain"/>
    <property type="match status" value="1"/>
</dbReference>
<keyword evidence="3" id="KW-0547">Nucleotide-binding</keyword>
<evidence type="ECO:0008006" key="6">
    <source>
        <dbReference type="Google" id="ProtNLM"/>
    </source>
</evidence>
<feature type="non-terminal residue" evidence="5">
    <location>
        <position position="91"/>
    </location>
</feature>
<dbReference type="GO" id="GO:0005524">
    <property type="term" value="F:ATP binding"/>
    <property type="evidence" value="ECO:0007669"/>
    <property type="project" value="UniProtKB-KW"/>
</dbReference>
<evidence type="ECO:0000313" key="5">
    <source>
        <dbReference type="EMBL" id="SVA72102.1"/>
    </source>
</evidence>
<keyword evidence="4" id="KW-0067">ATP-binding</keyword>
<evidence type="ECO:0000256" key="4">
    <source>
        <dbReference type="ARBA" id="ARBA00022840"/>
    </source>
</evidence>
<proteinExistence type="inferred from homology"/>
<dbReference type="PANTHER" id="PTHR11136:SF0">
    <property type="entry name" value="DIHYDROFOLATE SYNTHETASE-RELATED"/>
    <property type="match status" value="1"/>
</dbReference>
<organism evidence="5">
    <name type="scientific">marine metagenome</name>
    <dbReference type="NCBI Taxonomy" id="408172"/>
    <lineage>
        <taxon>unclassified sequences</taxon>
        <taxon>metagenomes</taxon>
        <taxon>ecological metagenomes</taxon>
    </lineage>
</organism>
<evidence type="ECO:0000256" key="2">
    <source>
        <dbReference type="ARBA" id="ARBA00022598"/>
    </source>
</evidence>
<protein>
    <recommendedName>
        <fullName evidence="6">Mur ligase central domain-containing protein</fullName>
    </recommendedName>
</protein>
<dbReference type="GO" id="GO:0004326">
    <property type="term" value="F:tetrahydrofolylpolyglutamate synthase activity"/>
    <property type="evidence" value="ECO:0007669"/>
    <property type="project" value="InterPro"/>
</dbReference>
<dbReference type="PANTHER" id="PTHR11136">
    <property type="entry name" value="FOLYLPOLYGLUTAMATE SYNTHASE-RELATED"/>
    <property type="match status" value="1"/>
</dbReference>
<dbReference type="GO" id="GO:0008841">
    <property type="term" value="F:dihydrofolate synthase activity"/>
    <property type="evidence" value="ECO:0007669"/>
    <property type="project" value="TreeGrafter"/>
</dbReference>
<sequence>MNKIVDHLEYLYSLERRGIKVGLEHTYQLLDQIGNPQQSFKSIHVAGTNGKGSTCANLASILKNANYTVGLYTSPHLVHFNERIRVNGLPI</sequence>
<accession>A0A381Y634</accession>
<dbReference type="Gene3D" id="3.40.1190.10">
    <property type="entry name" value="Mur-like, catalytic domain"/>
    <property type="match status" value="1"/>
</dbReference>
<evidence type="ECO:0000256" key="1">
    <source>
        <dbReference type="ARBA" id="ARBA00008276"/>
    </source>
</evidence>
<dbReference type="InterPro" id="IPR001645">
    <property type="entry name" value="Folylpolyglutamate_synth"/>
</dbReference>
<dbReference type="GO" id="GO:0005737">
    <property type="term" value="C:cytoplasm"/>
    <property type="evidence" value="ECO:0007669"/>
    <property type="project" value="TreeGrafter"/>
</dbReference>
<keyword evidence="2" id="KW-0436">Ligase</keyword>
<dbReference type="EMBL" id="UINC01017404">
    <property type="protein sequence ID" value="SVA72102.1"/>
    <property type="molecule type" value="Genomic_DNA"/>
</dbReference>